<accession>A0A4W5PT80</accession>
<dbReference type="Proteomes" id="UP000314982">
    <property type="component" value="Unassembled WGS sequence"/>
</dbReference>
<evidence type="ECO:0000259" key="1">
    <source>
        <dbReference type="PROSITE" id="PS50041"/>
    </source>
</evidence>
<dbReference type="STRING" id="62062.ENSHHUP00000066792"/>
<proteinExistence type="predicted"/>
<feature type="domain" description="C-type lectin" evidence="1">
    <location>
        <begin position="20"/>
        <end position="115"/>
    </location>
</feature>
<dbReference type="GeneTree" id="ENSGT00990000205346"/>
<protein>
    <recommendedName>
        <fullName evidence="1">C-type lectin domain-containing protein</fullName>
    </recommendedName>
</protein>
<dbReference type="InterPro" id="IPR016186">
    <property type="entry name" value="C-type_lectin-like/link_sf"/>
</dbReference>
<dbReference type="PANTHER" id="PTHR45784">
    <property type="entry name" value="C-TYPE LECTIN DOMAIN FAMILY 20 MEMBER A-RELATED"/>
    <property type="match status" value="1"/>
</dbReference>
<dbReference type="Pfam" id="PF00059">
    <property type="entry name" value="Lectin_C"/>
    <property type="match status" value="1"/>
</dbReference>
<dbReference type="SUPFAM" id="SSF56436">
    <property type="entry name" value="C-type lectin-like"/>
    <property type="match status" value="1"/>
</dbReference>
<dbReference type="Gene3D" id="3.10.100.10">
    <property type="entry name" value="Mannose-Binding Protein A, subunit A"/>
    <property type="match status" value="1"/>
</dbReference>
<dbReference type="Ensembl" id="ENSHHUT00000069044.1">
    <property type="protein sequence ID" value="ENSHHUP00000066792.1"/>
    <property type="gene ID" value="ENSHHUG00000039389.1"/>
</dbReference>
<dbReference type="AlphaFoldDB" id="A0A4W5PT80"/>
<dbReference type="PROSITE" id="PS50041">
    <property type="entry name" value="C_TYPE_LECTIN_2"/>
    <property type="match status" value="1"/>
</dbReference>
<sequence>CTEPLLYCLSLNPHIHFQKYHYVSEEKSWSEAQQYCRQHYTDLAFISNQEEVNQLLPISGGDWTWIGLHRDANDPTGWTWSGGENSAFKFWMSREPNNAVRHLTLICSRGSVLLWLTLENNTFHCTYLMYVTIRHIFFCVCFLQ</sequence>
<reference evidence="3" key="1">
    <citation type="submission" date="2018-06" db="EMBL/GenBank/DDBJ databases">
        <title>Genome assembly of Danube salmon.</title>
        <authorList>
            <person name="Macqueen D.J."/>
            <person name="Gundappa M.K."/>
        </authorList>
    </citation>
    <scope>NUCLEOTIDE SEQUENCE [LARGE SCALE GENOMIC DNA]</scope>
</reference>
<evidence type="ECO:0000313" key="2">
    <source>
        <dbReference type="Ensembl" id="ENSHHUP00000066792.1"/>
    </source>
</evidence>
<name>A0A4W5PT80_9TELE</name>
<reference evidence="2" key="3">
    <citation type="submission" date="2025-09" db="UniProtKB">
        <authorList>
            <consortium name="Ensembl"/>
        </authorList>
    </citation>
    <scope>IDENTIFICATION</scope>
</reference>
<reference evidence="2" key="2">
    <citation type="submission" date="2025-08" db="UniProtKB">
        <authorList>
            <consortium name="Ensembl"/>
        </authorList>
    </citation>
    <scope>IDENTIFICATION</scope>
</reference>
<dbReference type="PANTHER" id="PTHR45784:SF5">
    <property type="entry name" value="C-TYPE LECTIN DOMAIN FAMILY 20 MEMBER A-RELATED"/>
    <property type="match status" value="1"/>
</dbReference>
<dbReference type="InterPro" id="IPR001304">
    <property type="entry name" value="C-type_lectin-like"/>
</dbReference>
<dbReference type="InterPro" id="IPR016187">
    <property type="entry name" value="CTDL_fold"/>
</dbReference>
<dbReference type="SMART" id="SM00034">
    <property type="entry name" value="CLECT"/>
    <property type="match status" value="1"/>
</dbReference>
<organism evidence="2 3">
    <name type="scientific">Hucho hucho</name>
    <name type="common">huchen</name>
    <dbReference type="NCBI Taxonomy" id="62062"/>
    <lineage>
        <taxon>Eukaryota</taxon>
        <taxon>Metazoa</taxon>
        <taxon>Chordata</taxon>
        <taxon>Craniata</taxon>
        <taxon>Vertebrata</taxon>
        <taxon>Euteleostomi</taxon>
        <taxon>Actinopterygii</taxon>
        <taxon>Neopterygii</taxon>
        <taxon>Teleostei</taxon>
        <taxon>Protacanthopterygii</taxon>
        <taxon>Salmoniformes</taxon>
        <taxon>Salmonidae</taxon>
        <taxon>Salmoninae</taxon>
        <taxon>Hucho</taxon>
    </lineage>
</organism>
<evidence type="ECO:0000313" key="3">
    <source>
        <dbReference type="Proteomes" id="UP000314982"/>
    </source>
</evidence>
<keyword evidence="3" id="KW-1185">Reference proteome</keyword>